<evidence type="ECO:0000313" key="3">
    <source>
        <dbReference type="EMBL" id="KAJ8898117.1"/>
    </source>
</evidence>
<keyword evidence="4" id="KW-1185">Reference proteome</keyword>
<accession>A0ABQ9INN8</accession>
<evidence type="ECO:0000313" key="4">
    <source>
        <dbReference type="Proteomes" id="UP001159363"/>
    </source>
</evidence>
<feature type="region of interest" description="Disordered" evidence="1">
    <location>
        <begin position="279"/>
        <end position="302"/>
    </location>
</feature>
<dbReference type="Proteomes" id="UP001159363">
    <property type="component" value="Chromosome 1"/>
</dbReference>
<sequence>MLPQRKKFKAAFSGGKIVASMFWDAPGLLRLEVFALWRDTITVDRYSATFRRFSVAVRAPGALSGTSVKTPTPNRRSEIAVQGGSTPTDSPALSRRVPTPYSFAPIFVILESRWLSLVDWAELLMFHVDETLLDLTVSARPEYSSFNSKFFRTIVRILIVAFLTHLKILILCYLCAETKLIYLVPLKVLLAFGAAVAERLDCSPPTMANRFRSPVGPLPDFRKWESCRTMPLVGGFSRGFPVSPPLYSGAVPFSPHFTLIGSQHFVRMKQCWNARAGERDIPEKTRRPAASSGTIPICENPE</sequence>
<organism evidence="3 4">
    <name type="scientific">Dryococelus australis</name>
    <dbReference type="NCBI Taxonomy" id="614101"/>
    <lineage>
        <taxon>Eukaryota</taxon>
        <taxon>Metazoa</taxon>
        <taxon>Ecdysozoa</taxon>
        <taxon>Arthropoda</taxon>
        <taxon>Hexapoda</taxon>
        <taxon>Insecta</taxon>
        <taxon>Pterygota</taxon>
        <taxon>Neoptera</taxon>
        <taxon>Polyneoptera</taxon>
        <taxon>Phasmatodea</taxon>
        <taxon>Verophasmatodea</taxon>
        <taxon>Anareolatae</taxon>
        <taxon>Phasmatidae</taxon>
        <taxon>Eurycanthinae</taxon>
        <taxon>Dryococelus</taxon>
    </lineage>
</organism>
<keyword evidence="2" id="KW-0472">Membrane</keyword>
<feature type="region of interest" description="Disordered" evidence="1">
    <location>
        <begin position="66"/>
        <end position="93"/>
    </location>
</feature>
<feature type="transmembrane region" description="Helical" evidence="2">
    <location>
        <begin position="154"/>
        <end position="174"/>
    </location>
</feature>
<keyword evidence="2" id="KW-1133">Transmembrane helix</keyword>
<name>A0ABQ9INN8_9NEOP</name>
<protein>
    <submittedName>
        <fullName evidence="3">Uncharacterized protein</fullName>
    </submittedName>
</protein>
<comment type="caution">
    <text evidence="3">The sequence shown here is derived from an EMBL/GenBank/DDBJ whole genome shotgun (WGS) entry which is preliminary data.</text>
</comment>
<evidence type="ECO:0000256" key="2">
    <source>
        <dbReference type="SAM" id="Phobius"/>
    </source>
</evidence>
<dbReference type="EMBL" id="JARBHB010000001">
    <property type="protein sequence ID" value="KAJ8898117.1"/>
    <property type="molecule type" value="Genomic_DNA"/>
</dbReference>
<gene>
    <name evidence="3" type="ORF">PR048_003477</name>
</gene>
<evidence type="ECO:0000256" key="1">
    <source>
        <dbReference type="SAM" id="MobiDB-lite"/>
    </source>
</evidence>
<proteinExistence type="predicted"/>
<feature type="transmembrane region" description="Helical" evidence="2">
    <location>
        <begin position="180"/>
        <end position="197"/>
    </location>
</feature>
<reference evidence="3 4" key="1">
    <citation type="submission" date="2023-02" db="EMBL/GenBank/DDBJ databases">
        <title>LHISI_Scaffold_Assembly.</title>
        <authorList>
            <person name="Stuart O.P."/>
            <person name="Cleave R."/>
            <person name="Magrath M.J.L."/>
            <person name="Mikheyev A.S."/>
        </authorList>
    </citation>
    <scope>NUCLEOTIDE SEQUENCE [LARGE SCALE GENOMIC DNA]</scope>
    <source>
        <strain evidence="3">Daus_M_001</strain>
        <tissue evidence="3">Leg muscle</tissue>
    </source>
</reference>
<keyword evidence="2" id="KW-0812">Transmembrane</keyword>